<evidence type="ECO:0000256" key="4">
    <source>
        <dbReference type="ARBA" id="ARBA00023239"/>
    </source>
</evidence>
<dbReference type="SUPFAM" id="SSF53383">
    <property type="entry name" value="PLP-dependent transferases"/>
    <property type="match status" value="1"/>
</dbReference>
<name>A0A381RF01_9ZZZZ</name>
<proteinExistence type="inferred from homology"/>
<comment type="catalytic activity">
    <reaction evidence="5">
        <text>L,L-cystathionine + H2O = L-homocysteine + pyruvate + NH4(+)</text>
        <dbReference type="Rhea" id="RHEA:13965"/>
        <dbReference type="ChEBI" id="CHEBI:15361"/>
        <dbReference type="ChEBI" id="CHEBI:15377"/>
        <dbReference type="ChEBI" id="CHEBI:28938"/>
        <dbReference type="ChEBI" id="CHEBI:58161"/>
        <dbReference type="ChEBI" id="CHEBI:58199"/>
    </reaction>
</comment>
<sequence length="388" mass="43599">MDKHSKLIGLHDYSDSHGGYKIRTINPKIQSGSTVLFECYEDMQLSHQGQYSGVTYGTGGLSTQKAFEKAMCSLENGHSSHAFSSGINAVINTLMAFTRSGDEVLIVDNVYGPTARFCHKILTKYNIKITHIESSIGAEINEYINDNIKMIFLESPGSNTFEIQDLDAIVKVAKKSDIITVIDSTWATPLYFKPLDLGIDISIHSATKYICGYSDVLLGCVTINKKHSKEFDEYLHTIESYTNAHDCYLALRGLRSLRARLKAHEQSAYEIARWLESVEIVDTVIHPGLVAHPQHHLWKRYFTGASGLFAFTFKEKYSEQKIAIFMNSLEMFGLGYSWGGFKSLAKAKQYKRNGEDVHQGKHLIRLSIGLENTQDLIEDLKGSFSKLN</sequence>
<organism evidence="6">
    <name type="scientific">marine metagenome</name>
    <dbReference type="NCBI Taxonomy" id="408172"/>
    <lineage>
        <taxon>unclassified sequences</taxon>
        <taxon>metagenomes</taxon>
        <taxon>ecological metagenomes</taxon>
    </lineage>
</organism>
<dbReference type="Gene3D" id="3.40.640.10">
    <property type="entry name" value="Type I PLP-dependent aspartate aminotransferase-like (Major domain)"/>
    <property type="match status" value="1"/>
</dbReference>
<gene>
    <name evidence="6" type="ORF">METZ01_LOCUS43216</name>
</gene>
<dbReference type="InterPro" id="IPR000277">
    <property type="entry name" value="Cys/Met-Metab_PyrdxlP-dep_enz"/>
</dbReference>
<dbReference type="GO" id="GO:0019450">
    <property type="term" value="P:L-cysteine catabolic process to pyruvate"/>
    <property type="evidence" value="ECO:0007669"/>
    <property type="project" value="TreeGrafter"/>
</dbReference>
<dbReference type="GO" id="GO:0047804">
    <property type="term" value="F:cysteine-S-conjugate beta-lyase activity"/>
    <property type="evidence" value="ECO:0007669"/>
    <property type="project" value="InterPro"/>
</dbReference>
<evidence type="ECO:0008006" key="7">
    <source>
        <dbReference type="Google" id="ProtNLM"/>
    </source>
</evidence>
<comment type="similarity">
    <text evidence="2">Belongs to the trans-sulfuration enzymes family.</text>
</comment>
<dbReference type="NCBIfam" id="TIGR01324">
    <property type="entry name" value="cysta_beta_ly_B"/>
    <property type="match status" value="1"/>
</dbReference>
<keyword evidence="4" id="KW-0456">Lyase</keyword>
<accession>A0A381RF01</accession>
<evidence type="ECO:0000256" key="5">
    <source>
        <dbReference type="ARBA" id="ARBA00047517"/>
    </source>
</evidence>
<dbReference type="PANTHER" id="PTHR43500:SF1">
    <property type="entry name" value="CYSTATHIONINE BETA-LYASE-RELATED"/>
    <property type="match status" value="1"/>
</dbReference>
<dbReference type="AlphaFoldDB" id="A0A381RF01"/>
<comment type="cofactor">
    <cofactor evidence="1">
        <name>pyridoxal 5'-phosphate</name>
        <dbReference type="ChEBI" id="CHEBI:597326"/>
    </cofactor>
</comment>
<dbReference type="GO" id="GO:0030170">
    <property type="term" value="F:pyridoxal phosphate binding"/>
    <property type="evidence" value="ECO:0007669"/>
    <property type="project" value="InterPro"/>
</dbReference>
<dbReference type="EMBL" id="UINC01001888">
    <property type="protein sequence ID" value="SUZ90362.1"/>
    <property type="molecule type" value="Genomic_DNA"/>
</dbReference>
<reference evidence="6" key="1">
    <citation type="submission" date="2018-05" db="EMBL/GenBank/DDBJ databases">
        <authorList>
            <person name="Lanie J.A."/>
            <person name="Ng W.-L."/>
            <person name="Kazmierczak K.M."/>
            <person name="Andrzejewski T.M."/>
            <person name="Davidsen T.M."/>
            <person name="Wayne K.J."/>
            <person name="Tettelin H."/>
            <person name="Glass J.I."/>
            <person name="Rusch D."/>
            <person name="Podicherti R."/>
            <person name="Tsui H.-C.T."/>
            <person name="Winkler M.E."/>
        </authorList>
    </citation>
    <scope>NUCLEOTIDE SEQUENCE</scope>
</reference>
<dbReference type="GO" id="GO:0019346">
    <property type="term" value="P:transsulfuration"/>
    <property type="evidence" value="ECO:0007669"/>
    <property type="project" value="InterPro"/>
</dbReference>
<dbReference type="InterPro" id="IPR015421">
    <property type="entry name" value="PyrdxlP-dep_Trfase_major"/>
</dbReference>
<keyword evidence="3" id="KW-0663">Pyridoxal phosphate</keyword>
<dbReference type="FunFam" id="3.40.640.10:FF:000046">
    <property type="entry name" value="Cystathionine gamma-lyase"/>
    <property type="match status" value="1"/>
</dbReference>
<dbReference type="InterPro" id="IPR015424">
    <property type="entry name" value="PyrdxlP-dep_Trfase"/>
</dbReference>
<evidence type="ECO:0000313" key="6">
    <source>
        <dbReference type="EMBL" id="SUZ90362.1"/>
    </source>
</evidence>
<protein>
    <recommendedName>
        <fullName evidence="7">Cystathionine beta-lyase</fullName>
    </recommendedName>
</protein>
<dbReference type="Gene3D" id="3.90.1150.10">
    <property type="entry name" value="Aspartate Aminotransferase, domain 1"/>
    <property type="match status" value="1"/>
</dbReference>
<dbReference type="PIRSF" id="PIRSF001434">
    <property type="entry name" value="CGS"/>
    <property type="match status" value="1"/>
</dbReference>
<evidence type="ECO:0000256" key="3">
    <source>
        <dbReference type="ARBA" id="ARBA00022898"/>
    </source>
</evidence>
<dbReference type="Pfam" id="PF01053">
    <property type="entry name" value="Cys_Met_Meta_PP"/>
    <property type="match status" value="1"/>
</dbReference>
<evidence type="ECO:0000256" key="1">
    <source>
        <dbReference type="ARBA" id="ARBA00001933"/>
    </source>
</evidence>
<evidence type="ECO:0000256" key="2">
    <source>
        <dbReference type="ARBA" id="ARBA00009077"/>
    </source>
</evidence>
<dbReference type="PANTHER" id="PTHR43500">
    <property type="entry name" value="CYSTATHIONINE BETA-LYASE-RELATED"/>
    <property type="match status" value="1"/>
</dbReference>
<dbReference type="InterPro" id="IPR015422">
    <property type="entry name" value="PyrdxlP-dep_Trfase_small"/>
</dbReference>
<dbReference type="InterPro" id="IPR006233">
    <property type="entry name" value="Cys_b_lyase_bac"/>
</dbReference>